<dbReference type="InterPro" id="IPR005312">
    <property type="entry name" value="DUF1759"/>
</dbReference>
<dbReference type="Proteomes" id="UP000276991">
    <property type="component" value="Unassembled WGS sequence"/>
</dbReference>
<dbReference type="PANTHER" id="PTHR22954">
    <property type="entry name" value="RETROVIRAL PROTEASE-RELATED"/>
    <property type="match status" value="1"/>
</dbReference>
<organism evidence="1 2">
    <name type="scientific">Acanthocheilonema viteae</name>
    <name type="common">Filarial nematode worm</name>
    <name type="synonym">Dipetalonema viteae</name>
    <dbReference type="NCBI Taxonomy" id="6277"/>
    <lineage>
        <taxon>Eukaryota</taxon>
        <taxon>Metazoa</taxon>
        <taxon>Ecdysozoa</taxon>
        <taxon>Nematoda</taxon>
        <taxon>Chromadorea</taxon>
        <taxon>Rhabditida</taxon>
        <taxon>Spirurina</taxon>
        <taxon>Spiruromorpha</taxon>
        <taxon>Filarioidea</taxon>
        <taxon>Onchocercidae</taxon>
        <taxon>Acanthocheilonema</taxon>
    </lineage>
</organism>
<dbReference type="STRING" id="6277.A0A498SZ48"/>
<dbReference type="OrthoDB" id="5861215at2759"/>
<proteinExistence type="predicted"/>
<gene>
    <name evidence="1" type="ORF">NAV_LOCUS10377</name>
</gene>
<feature type="non-terminal residue" evidence="1">
    <location>
        <position position="110"/>
    </location>
</feature>
<dbReference type="PANTHER" id="PTHR22954:SF3">
    <property type="entry name" value="PROTEIN CBG08539"/>
    <property type="match status" value="1"/>
</dbReference>
<evidence type="ECO:0000313" key="1">
    <source>
        <dbReference type="EMBL" id="VBB35586.1"/>
    </source>
</evidence>
<accession>A0A498SZ48</accession>
<dbReference type="Pfam" id="PF03564">
    <property type="entry name" value="DUF1759"/>
    <property type="match status" value="1"/>
</dbReference>
<dbReference type="EMBL" id="UPTC01006658">
    <property type="protein sequence ID" value="VBB35586.1"/>
    <property type="molecule type" value="Genomic_DNA"/>
</dbReference>
<sequence>MHEGQEEIITLTKHKTESEQKLERLFKGLRKKQEKPTILPSHTVQLLQLSLPIFNGDPKQWRQFWSSFETAVHLQPIPDIQKLNYLYSCLREEALQAVSGYEIAPENYSI</sequence>
<keyword evidence="2" id="KW-1185">Reference proteome</keyword>
<name>A0A498SZ48_ACAVI</name>
<protein>
    <submittedName>
        <fullName evidence="1">Uncharacterized protein</fullName>
    </submittedName>
</protein>
<evidence type="ECO:0000313" key="2">
    <source>
        <dbReference type="Proteomes" id="UP000276991"/>
    </source>
</evidence>
<dbReference type="AlphaFoldDB" id="A0A498SZ48"/>
<reference evidence="1 2" key="1">
    <citation type="submission" date="2018-08" db="EMBL/GenBank/DDBJ databases">
        <authorList>
            <person name="Laetsch R D."/>
            <person name="Stevens L."/>
            <person name="Kumar S."/>
            <person name="Blaxter L. M."/>
        </authorList>
    </citation>
    <scope>NUCLEOTIDE SEQUENCE [LARGE SCALE GENOMIC DNA]</scope>
</reference>